<dbReference type="InterPro" id="IPR036890">
    <property type="entry name" value="HATPase_C_sf"/>
</dbReference>
<dbReference type="InterPro" id="IPR050398">
    <property type="entry name" value="HssS/ArlS-like"/>
</dbReference>
<dbReference type="EMBL" id="CACRSW010000001">
    <property type="protein sequence ID" value="VYS72600.1"/>
    <property type="molecule type" value="Genomic_DNA"/>
</dbReference>
<comment type="subcellular location">
    <subcellularLocation>
        <location evidence="2">Cell membrane</location>
        <topology evidence="2">Multi-pass membrane protein</topology>
    </subcellularLocation>
</comment>
<evidence type="ECO:0000256" key="7">
    <source>
        <dbReference type="ARBA" id="ARBA00022692"/>
    </source>
</evidence>
<dbReference type="InterPro" id="IPR003661">
    <property type="entry name" value="HisK_dim/P_dom"/>
</dbReference>
<dbReference type="PRINTS" id="PR00344">
    <property type="entry name" value="BCTRLSENSOR"/>
</dbReference>
<keyword evidence="4" id="KW-1003">Cell membrane</keyword>
<dbReference type="InterPro" id="IPR003594">
    <property type="entry name" value="HATPase_dom"/>
</dbReference>
<evidence type="ECO:0000256" key="6">
    <source>
        <dbReference type="ARBA" id="ARBA00022679"/>
    </source>
</evidence>
<keyword evidence="9 17" id="KW-0418">Kinase</keyword>
<proteinExistence type="predicted"/>
<evidence type="ECO:0000256" key="2">
    <source>
        <dbReference type="ARBA" id="ARBA00004651"/>
    </source>
</evidence>
<dbReference type="InterPro" id="IPR036097">
    <property type="entry name" value="HisK_dim/P_sf"/>
</dbReference>
<dbReference type="GO" id="GO:0005886">
    <property type="term" value="C:plasma membrane"/>
    <property type="evidence" value="ECO:0007669"/>
    <property type="project" value="UniProtKB-SubCell"/>
</dbReference>
<gene>
    <name evidence="17" type="primary">cusS_1</name>
    <name evidence="17" type="ORF">AVLFYP127_00044</name>
</gene>
<keyword evidence="13 14" id="KW-0472">Membrane</keyword>
<dbReference type="SUPFAM" id="SSF47384">
    <property type="entry name" value="Homodimeric domain of signal transducing histidine kinase"/>
    <property type="match status" value="1"/>
</dbReference>
<dbReference type="AlphaFoldDB" id="A0A6N2QXD2"/>
<dbReference type="RefSeq" id="WP_156328315.1">
    <property type="nucleotide sequence ID" value="NZ_CACRSW010000001.1"/>
</dbReference>
<dbReference type="SMART" id="SM00304">
    <property type="entry name" value="HAMP"/>
    <property type="match status" value="1"/>
</dbReference>
<dbReference type="Gene3D" id="1.10.287.130">
    <property type="match status" value="1"/>
</dbReference>
<organism evidence="17">
    <name type="scientific">Anaerococcus vaginalis</name>
    <dbReference type="NCBI Taxonomy" id="33037"/>
    <lineage>
        <taxon>Bacteria</taxon>
        <taxon>Bacillati</taxon>
        <taxon>Bacillota</taxon>
        <taxon>Tissierellia</taxon>
        <taxon>Tissierellales</taxon>
        <taxon>Peptoniphilaceae</taxon>
        <taxon>Anaerococcus</taxon>
    </lineage>
</organism>
<dbReference type="SUPFAM" id="SSF55874">
    <property type="entry name" value="ATPase domain of HSP90 chaperone/DNA topoisomerase II/histidine kinase"/>
    <property type="match status" value="1"/>
</dbReference>
<dbReference type="Pfam" id="PF00512">
    <property type="entry name" value="HisKA"/>
    <property type="match status" value="1"/>
</dbReference>
<evidence type="ECO:0000256" key="11">
    <source>
        <dbReference type="ARBA" id="ARBA00022989"/>
    </source>
</evidence>
<dbReference type="FunFam" id="1.10.287.130:FF:000001">
    <property type="entry name" value="Two-component sensor histidine kinase"/>
    <property type="match status" value="1"/>
</dbReference>
<evidence type="ECO:0000259" key="16">
    <source>
        <dbReference type="PROSITE" id="PS50885"/>
    </source>
</evidence>
<evidence type="ECO:0000256" key="14">
    <source>
        <dbReference type="SAM" id="Phobius"/>
    </source>
</evidence>
<dbReference type="Gene3D" id="6.10.340.10">
    <property type="match status" value="1"/>
</dbReference>
<name>A0A6N2QXD2_9FIRM</name>
<comment type="catalytic activity">
    <reaction evidence="1">
        <text>ATP + protein L-histidine = ADP + protein N-phospho-L-histidine.</text>
        <dbReference type="EC" id="2.7.13.3"/>
    </reaction>
</comment>
<feature type="domain" description="HAMP" evidence="16">
    <location>
        <begin position="104"/>
        <end position="157"/>
    </location>
</feature>
<dbReference type="PANTHER" id="PTHR45528:SF1">
    <property type="entry name" value="SENSOR HISTIDINE KINASE CPXA"/>
    <property type="match status" value="1"/>
</dbReference>
<keyword evidence="8" id="KW-0547">Nucleotide-binding</keyword>
<evidence type="ECO:0000256" key="3">
    <source>
        <dbReference type="ARBA" id="ARBA00012438"/>
    </source>
</evidence>
<dbReference type="PROSITE" id="PS50885">
    <property type="entry name" value="HAMP"/>
    <property type="match status" value="1"/>
</dbReference>
<evidence type="ECO:0000256" key="1">
    <source>
        <dbReference type="ARBA" id="ARBA00000085"/>
    </source>
</evidence>
<dbReference type="InterPro" id="IPR005467">
    <property type="entry name" value="His_kinase_dom"/>
</dbReference>
<keyword evidence="10" id="KW-0067">ATP-binding</keyword>
<dbReference type="PANTHER" id="PTHR45528">
    <property type="entry name" value="SENSOR HISTIDINE KINASE CPXA"/>
    <property type="match status" value="1"/>
</dbReference>
<dbReference type="GO" id="GO:0000155">
    <property type="term" value="F:phosphorelay sensor kinase activity"/>
    <property type="evidence" value="ECO:0007669"/>
    <property type="project" value="InterPro"/>
</dbReference>
<reference evidence="17" key="1">
    <citation type="submission" date="2019-11" db="EMBL/GenBank/DDBJ databases">
        <authorList>
            <person name="Feng L."/>
        </authorList>
    </citation>
    <scope>NUCLEOTIDE SEQUENCE</scope>
    <source>
        <strain evidence="17">AvaginalisLFYP127</strain>
    </source>
</reference>
<feature type="transmembrane region" description="Helical" evidence="14">
    <location>
        <begin position="84"/>
        <end position="102"/>
    </location>
</feature>
<sequence>MKKMSLRLRIAILTSILIALTSLTMNFFMNKTAYFYIDSLGGYVDKMENKEDLYINIDKDKIGDFNTTFSDQVTITKNNFSKKSWIITSLVTIFGGIISYFLSGKFLEPLDKFSNQIEQIQLKNITDYEVKENPIKEFQKLTKSFNQMLERLNESYKNEREFTARAAHELRTPLTIINSQIDLFEEENMDEDEIKNLVTMIKNESDRLSKLVTSLLDLSELRSVTRNEKIELSSLIEEAIQDLSFISDKKNINIENLCQEIYIEGSDLLIYRVFYNLIENAIKYNNNNGFVKIYSKKNNDFAEIYVEDSGIGIANSEKENIFKAFYRIKANEETGSGLGLSLVKETIKLHRGKIKVLDKEKGSLIKVSLPISNL</sequence>
<dbReference type="CDD" id="cd00082">
    <property type="entry name" value="HisKA"/>
    <property type="match status" value="1"/>
</dbReference>
<evidence type="ECO:0000256" key="4">
    <source>
        <dbReference type="ARBA" id="ARBA00022475"/>
    </source>
</evidence>
<feature type="domain" description="Histidine kinase" evidence="15">
    <location>
        <begin position="165"/>
        <end position="373"/>
    </location>
</feature>
<dbReference type="SMART" id="SM00388">
    <property type="entry name" value="HisKA"/>
    <property type="match status" value="1"/>
</dbReference>
<keyword evidence="5" id="KW-0597">Phosphoprotein</keyword>
<evidence type="ECO:0000256" key="8">
    <source>
        <dbReference type="ARBA" id="ARBA00022741"/>
    </source>
</evidence>
<dbReference type="InterPro" id="IPR003660">
    <property type="entry name" value="HAMP_dom"/>
</dbReference>
<dbReference type="CDD" id="cd00075">
    <property type="entry name" value="HATPase"/>
    <property type="match status" value="1"/>
</dbReference>
<keyword evidence="12" id="KW-0902">Two-component regulatory system</keyword>
<keyword evidence="11 14" id="KW-1133">Transmembrane helix</keyword>
<keyword evidence="6 17" id="KW-0808">Transferase</keyword>
<dbReference type="InterPro" id="IPR004358">
    <property type="entry name" value="Sig_transdc_His_kin-like_C"/>
</dbReference>
<evidence type="ECO:0000256" key="13">
    <source>
        <dbReference type="ARBA" id="ARBA00023136"/>
    </source>
</evidence>
<dbReference type="GO" id="GO:0005524">
    <property type="term" value="F:ATP binding"/>
    <property type="evidence" value="ECO:0007669"/>
    <property type="project" value="UniProtKB-KW"/>
</dbReference>
<accession>A0A6N2QXD2</accession>
<dbReference type="PROSITE" id="PS50109">
    <property type="entry name" value="HIS_KIN"/>
    <property type="match status" value="1"/>
</dbReference>
<keyword evidence="7 14" id="KW-0812">Transmembrane</keyword>
<evidence type="ECO:0000256" key="5">
    <source>
        <dbReference type="ARBA" id="ARBA00022553"/>
    </source>
</evidence>
<dbReference type="Gene3D" id="3.30.565.10">
    <property type="entry name" value="Histidine kinase-like ATPase, C-terminal domain"/>
    <property type="match status" value="1"/>
</dbReference>
<evidence type="ECO:0000256" key="9">
    <source>
        <dbReference type="ARBA" id="ARBA00022777"/>
    </source>
</evidence>
<protein>
    <recommendedName>
        <fullName evidence="3">histidine kinase</fullName>
        <ecNumber evidence="3">2.7.13.3</ecNumber>
    </recommendedName>
</protein>
<evidence type="ECO:0000313" key="17">
    <source>
        <dbReference type="EMBL" id="VYS72600.1"/>
    </source>
</evidence>
<evidence type="ECO:0000256" key="10">
    <source>
        <dbReference type="ARBA" id="ARBA00022840"/>
    </source>
</evidence>
<evidence type="ECO:0000259" key="15">
    <source>
        <dbReference type="PROSITE" id="PS50109"/>
    </source>
</evidence>
<dbReference type="EC" id="2.7.13.3" evidence="3"/>
<evidence type="ECO:0000256" key="12">
    <source>
        <dbReference type="ARBA" id="ARBA00023012"/>
    </source>
</evidence>
<dbReference type="Pfam" id="PF02518">
    <property type="entry name" value="HATPase_c"/>
    <property type="match status" value="1"/>
</dbReference>
<dbReference type="SMART" id="SM00387">
    <property type="entry name" value="HATPase_c"/>
    <property type="match status" value="1"/>
</dbReference>